<keyword evidence="3 9" id="KW-0489">Methyltransferase</keyword>
<accession>A0AA97FA38</accession>
<keyword evidence="5" id="KW-0949">S-adenosyl-L-methionine</keyword>
<dbReference type="PANTHER" id="PTHR45790">
    <property type="entry name" value="SIROHEME SYNTHASE-RELATED"/>
    <property type="match status" value="1"/>
</dbReference>
<name>A0AA97FA38_9SPHN</name>
<evidence type="ECO:0000256" key="7">
    <source>
        <dbReference type="ARBA" id="ARBA00025705"/>
    </source>
</evidence>
<reference evidence="9 10" key="1">
    <citation type="submission" date="2023-10" db="EMBL/GenBank/DDBJ databases">
        <title>Complete genome sequence of a Sphingomonadaceae bacterium.</title>
        <authorList>
            <person name="Yan C."/>
        </authorList>
    </citation>
    <scope>NUCLEOTIDE SEQUENCE [LARGE SCALE GENOMIC DNA]</scope>
    <source>
        <strain evidence="9 10">SCSIO 66989</strain>
    </source>
</reference>
<comment type="similarity">
    <text evidence="1">Belongs to the precorrin methyltransferase family.</text>
</comment>
<comment type="pathway">
    <text evidence="7">Porphyrin-containing compound metabolism; siroheme biosynthesis; precorrin-2 from uroporphyrinogen III: step 1/1.</text>
</comment>
<evidence type="ECO:0000256" key="4">
    <source>
        <dbReference type="ARBA" id="ARBA00022679"/>
    </source>
</evidence>
<keyword evidence="10" id="KW-1185">Reference proteome</keyword>
<dbReference type="InterPro" id="IPR050161">
    <property type="entry name" value="Siro_Cobalamin_biosynth"/>
</dbReference>
<evidence type="ECO:0000256" key="3">
    <source>
        <dbReference type="ARBA" id="ARBA00022603"/>
    </source>
</evidence>
<dbReference type="CDD" id="cd11642">
    <property type="entry name" value="SUMT"/>
    <property type="match status" value="1"/>
</dbReference>
<organism evidence="9 10">
    <name type="scientific">Alterisphingorhabdus coralli</name>
    <dbReference type="NCBI Taxonomy" id="3071408"/>
    <lineage>
        <taxon>Bacteria</taxon>
        <taxon>Pseudomonadati</taxon>
        <taxon>Pseudomonadota</taxon>
        <taxon>Alphaproteobacteria</taxon>
        <taxon>Sphingomonadales</taxon>
        <taxon>Sphingomonadaceae</taxon>
        <taxon>Alterisphingorhabdus (ex Yan et al. 2024)</taxon>
    </lineage>
</organism>
<gene>
    <name evidence="9" type="primary">cobA</name>
    <name evidence="9" type="ORF">RB602_04345</name>
</gene>
<keyword evidence="4 9" id="KW-0808">Transferase</keyword>
<dbReference type="EC" id="2.1.1.107" evidence="2"/>
<dbReference type="Gene3D" id="3.30.950.10">
    <property type="entry name" value="Methyltransferase, Cobalt-precorrin-4 Transmethylase, Domain 2"/>
    <property type="match status" value="1"/>
</dbReference>
<dbReference type="Pfam" id="PF00590">
    <property type="entry name" value="TP_methylase"/>
    <property type="match status" value="1"/>
</dbReference>
<feature type="domain" description="Tetrapyrrole methylase" evidence="8">
    <location>
        <begin position="7"/>
        <end position="216"/>
    </location>
</feature>
<dbReference type="InterPro" id="IPR006366">
    <property type="entry name" value="CobA/CysG_C"/>
</dbReference>
<dbReference type="PANTHER" id="PTHR45790:SF3">
    <property type="entry name" value="S-ADENOSYL-L-METHIONINE-DEPENDENT UROPORPHYRINOGEN III METHYLTRANSFERASE, CHLOROPLASTIC"/>
    <property type="match status" value="1"/>
</dbReference>
<evidence type="ECO:0000256" key="2">
    <source>
        <dbReference type="ARBA" id="ARBA00012162"/>
    </source>
</evidence>
<dbReference type="InterPro" id="IPR003043">
    <property type="entry name" value="Uropor_MeTrfase_CS"/>
</dbReference>
<dbReference type="GO" id="GO:0019354">
    <property type="term" value="P:siroheme biosynthetic process"/>
    <property type="evidence" value="ECO:0007669"/>
    <property type="project" value="InterPro"/>
</dbReference>
<dbReference type="SUPFAM" id="SSF53790">
    <property type="entry name" value="Tetrapyrrole methylase"/>
    <property type="match status" value="1"/>
</dbReference>
<dbReference type="EMBL" id="CP136594">
    <property type="protein sequence ID" value="WOE75953.1"/>
    <property type="molecule type" value="Genomic_DNA"/>
</dbReference>
<dbReference type="AlphaFoldDB" id="A0AA97FA38"/>
<dbReference type="InterPro" id="IPR014776">
    <property type="entry name" value="4pyrrole_Mease_sub2"/>
</dbReference>
<evidence type="ECO:0000313" key="9">
    <source>
        <dbReference type="EMBL" id="WOE75953.1"/>
    </source>
</evidence>
<protein>
    <recommendedName>
        <fullName evidence="2">uroporphyrinogen-III C-methyltransferase</fullName>
        <ecNumber evidence="2">2.1.1.107</ecNumber>
    </recommendedName>
</protein>
<dbReference type="PROSITE" id="PS00839">
    <property type="entry name" value="SUMT_1"/>
    <property type="match status" value="1"/>
</dbReference>
<dbReference type="InterPro" id="IPR014777">
    <property type="entry name" value="4pyrrole_Mease_sub1"/>
</dbReference>
<dbReference type="FunFam" id="3.40.1010.10:FF:000001">
    <property type="entry name" value="Siroheme synthase"/>
    <property type="match status" value="1"/>
</dbReference>
<evidence type="ECO:0000313" key="10">
    <source>
        <dbReference type="Proteomes" id="UP001302429"/>
    </source>
</evidence>
<dbReference type="GO" id="GO:0032259">
    <property type="term" value="P:methylation"/>
    <property type="evidence" value="ECO:0007669"/>
    <property type="project" value="UniProtKB-KW"/>
</dbReference>
<evidence type="ECO:0000256" key="6">
    <source>
        <dbReference type="ARBA" id="ARBA00023244"/>
    </source>
</evidence>
<dbReference type="KEGG" id="acoa:RB602_04345"/>
<dbReference type="Gene3D" id="3.40.1010.10">
    <property type="entry name" value="Cobalt-precorrin-4 Transmethylase, Domain 1"/>
    <property type="match status" value="1"/>
</dbReference>
<dbReference type="NCBIfam" id="TIGR01469">
    <property type="entry name" value="cobA_cysG_Cterm"/>
    <property type="match status" value="1"/>
</dbReference>
<sequence>MSQTTGTVYLVGAGPGDPDLLTIKAARLIASASLIVHDGLVDPAILAMARDDARLISVAKRRARHTLPQPDINQLLIDEARKGHDVVRLKGGDPFIFGRGGEEVDDCRAANVPVEVIPGISAANGAAAEARLPLTHRDHSSAVTFVAGQCKGLSDQDWSGLAGKGRTLVIYMGVHTARDITEKLITDGVSPDMPVVVLEKGTRNDSRALRTLLTDLPDMIARHAVVSPALIVIGDVVQQSDAEDALAQLTKHTVSPELVEGRLSTLHDTEKRASTSSALTVLVGDKEQNA</sequence>
<evidence type="ECO:0000259" key="8">
    <source>
        <dbReference type="Pfam" id="PF00590"/>
    </source>
</evidence>
<dbReference type="NCBIfam" id="NF004790">
    <property type="entry name" value="PRK06136.1"/>
    <property type="match status" value="1"/>
</dbReference>
<proteinExistence type="inferred from homology"/>
<keyword evidence="6" id="KW-0627">Porphyrin biosynthesis</keyword>
<dbReference type="GO" id="GO:0004851">
    <property type="term" value="F:uroporphyrin-III C-methyltransferase activity"/>
    <property type="evidence" value="ECO:0007669"/>
    <property type="project" value="UniProtKB-EC"/>
</dbReference>
<dbReference type="RefSeq" id="WP_317083287.1">
    <property type="nucleotide sequence ID" value="NZ_CP136594.1"/>
</dbReference>
<dbReference type="InterPro" id="IPR000878">
    <property type="entry name" value="4pyrrol_Mease"/>
</dbReference>
<dbReference type="Proteomes" id="UP001302429">
    <property type="component" value="Chromosome"/>
</dbReference>
<evidence type="ECO:0000256" key="1">
    <source>
        <dbReference type="ARBA" id="ARBA00005879"/>
    </source>
</evidence>
<evidence type="ECO:0000256" key="5">
    <source>
        <dbReference type="ARBA" id="ARBA00022691"/>
    </source>
</evidence>
<dbReference type="InterPro" id="IPR035996">
    <property type="entry name" value="4pyrrol_Methylase_sf"/>
</dbReference>